<comment type="caution">
    <text evidence="3">The sequence shown here is derived from an EMBL/GenBank/DDBJ whole genome shotgun (WGS) entry which is preliminary data.</text>
</comment>
<protein>
    <recommendedName>
        <fullName evidence="2">Transglutaminase-like domain-containing protein</fullName>
    </recommendedName>
</protein>
<evidence type="ECO:0000256" key="1">
    <source>
        <dbReference type="SAM" id="MobiDB-lite"/>
    </source>
</evidence>
<feature type="region of interest" description="Disordered" evidence="1">
    <location>
        <begin position="14"/>
        <end position="34"/>
    </location>
</feature>
<reference evidence="3 4" key="1">
    <citation type="journal article" date="2017" name="ISME J.">
        <title>Potential for microbial H2 and metal transformations associated with novel bacteria and archaea in deep terrestrial subsurface sediments.</title>
        <authorList>
            <person name="Hernsdorf A.W."/>
            <person name="Amano Y."/>
            <person name="Miyakawa K."/>
            <person name="Ise K."/>
            <person name="Suzuki Y."/>
            <person name="Anantharaman K."/>
            <person name="Probst A."/>
            <person name="Burstein D."/>
            <person name="Thomas B.C."/>
            <person name="Banfield J.F."/>
        </authorList>
    </citation>
    <scope>NUCLEOTIDE SEQUENCE [LARGE SCALE GENOMIC DNA]</scope>
    <source>
        <strain evidence="3">HGW-Wallbacteria-1</strain>
    </source>
</reference>
<dbReference type="AlphaFoldDB" id="A0A2N1PLX9"/>
<evidence type="ECO:0000259" key="2">
    <source>
        <dbReference type="SMART" id="SM00460"/>
    </source>
</evidence>
<dbReference type="PANTHER" id="PTHR33490">
    <property type="entry name" value="BLR5614 PROTEIN-RELATED"/>
    <property type="match status" value="1"/>
</dbReference>
<proteinExistence type="predicted"/>
<evidence type="ECO:0000313" key="4">
    <source>
        <dbReference type="Proteomes" id="UP000233256"/>
    </source>
</evidence>
<dbReference type="Gene3D" id="3.10.620.30">
    <property type="match status" value="1"/>
</dbReference>
<evidence type="ECO:0000313" key="3">
    <source>
        <dbReference type="EMBL" id="PKK89348.1"/>
    </source>
</evidence>
<dbReference type="Pfam" id="PF01841">
    <property type="entry name" value="Transglut_core"/>
    <property type="match status" value="1"/>
</dbReference>
<dbReference type="SUPFAM" id="SSF54001">
    <property type="entry name" value="Cysteine proteinases"/>
    <property type="match status" value="1"/>
</dbReference>
<dbReference type="InterPro" id="IPR038765">
    <property type="entry name" value="Papain-like_cys_pep_sf"/>
</dbReference>
<name>A0A2N1PLX9_9BACT</name>
<gene>
    <name evidence="3" type="ORF">CVV64_14865</name>
</gene>
<dbReference type="InterPro" id="IPR002931">
    <property type="entry name" value="Transglutaminase-like"/>
</dbReference>
<dbReference type="SMART" id="SM00460">
    <property type="entry name" value="TGc"/>
    <property type="match status" value="1"/>
</dbReference>
<sequence>MDLWNPVMADSFKGESHKSEFSGSEQPKDTVSPVRKVKPVWPESVPPRHFLLSLSNIPIGSITILHSREHNKWITRKRFSLMDPFRGLQVSMTTLKSKLDLTPLSYRIDRFSDGKFTSGELGRVDGAGGMVLVYRTSGSSGTAGFEDGAAVFSGSEPTLVPGGASIHQAPLPWFFDDLLNVALMALDPADGETKVVRVFDIGMKGVYPVVTHYFDKFHKNGNLLRRVSRSDLSGQMSPLILAEDHIPFEVKASGFDLRISNLAEVNKLESTTFDPSQRIEVVSAPSGKLRGRRADWIISLQGVSAEALIDPSPYQNIVVDEAGNKILQIDIPSPTGATSHPIDQDMARWVAPTEYAQSNDPSIRLAAKKAIKGKRSFARRVGKVIKWVDERVHFSEGINFASALESLRRGAGDCTEKAVLAVAMLRALKIPARAVYGLTYHDGGMNHHMWIEVHNGKAWIPGDPTSREWPAGPGHIRLSLVPLNSRDYSMIAKLLMTKVGNLGIEYRKAEGRKGRVGGR</sequence>
<dbReference type="EMBL" id="PGXC01000020">
    <property type="protein sequence ID" value="PKK89348.1"/>
    <property type="molecule type" value="Genomic_DNA"/>
</dbReference>
<feature type="domain" description="Transglutaminase-like" evidence="2">
    <location>
        <begin position="406"/>
        <end position="466"/>
    </location>
</feature>
<dbReference type="Proteomes" id="UP000233256">
    <property type="component" value="Unassembled WGS sequence"/>
</dbReference>
<organism evidence="3 4">
    <name type="scientific">Candidatus Wallbacteria bacterium HGW-Wallbacteria-1</name>
    <dbReference type="NCBI Taxonomy" id="2013854"/>
    <lineage>
        <taxon>Bacteria</taxon>
        <taxon>Candidatus Walliibacteriota</taxon>
    </lineage>
</organism>
<accession>A0A2N1PLX9</accession>